<dbReference type="EMBL" id="HG725602">
    <property type="protein sequence ID" value="CDJ68790.1"/>
    <property type="molecule type" value="Genomic_DNA"/>
</dbReference>
<dbReference type="RefSeq" id="XP_013437257.1">
    <property type="nucleotide sequence ID" value="XM_013581803.1"/>
</dbReference>
<feature type="region of interest" description="Disordered" evidence="1">
    <location>
        <begin position="1"/>
        <end position="47"/>
    </location>
</feature>
<feature type="compositionally biased region" description="Low complexity" evidence="1">
    <location>
        <begin position="15"/>
        <end position="44"/>
    </location>
</feature>
<name>U6N4C0_9EIME</name>
<dbReference type="OrthoDB" id="5857104at2759"/>
<evidence type="ECO:0000256" key="1">
    <source>
        <dbReference type="SAM" id="MobiDB-lite"/>
    </source>
</evidence>
<evidence type="ECO:0000313" key="3">
    <source>
        <dbReference type="Proteomes" id="UP000030754"/>
    </source>
</evidence>
<dbReference type="GeneID" id="25475965"/>
<organism evidence="2 3">
    <name type="scientific">Eimeria necatrix</name>
    <dbReference type="NCBI Taxonomy" id="51315"/>
    <lineage>
        <taxon>Eukaryota</taxon>
        <taxon>Sar</taxon>
        <taxon>Alveolata</taxon>
        <taxon>Apicomplexa</taxon>
        <taxon>Conoidasida</taxon>
        <taxon>Coccidia</taxon>
        <taxon>Eucoccidiorida</taxon>
        <taxon>Eimeriorina</taxon>
        <taxon>Eimeriidae</taxon>
        <taxon>Eimeria</taxon>
    </lineage>
</organism>
<protein>
    <submittedName>
        <fullName evidence="2">Uncharacterized protein</fullName>
    </submittedName>
</protein>
<reference evidence="2" key="2">
    <citation type="submission" date="2013-10" db="EMBL/GenBank/DDBJ databases">
        <authorList>
            <person name="Aslett M."/>
        </authorList>
    </citation>
    <scope>NUCLEOTIDE SEQUENCE [LARGE SCALE GENOMIC DNA]</scope>
    <source>
        <strain evidence="2">Houghton</strain>
    </source>
</reference>
<proteinExistence type="predicted"/>
<keyword evidence="3" id="KW-1185">Reference proteome</keyword>
<evidence type="ECO:0000313" key="2">
    <source>
        <dbReference type="EMBL" id="CDJ68790.1"/>
    </source>
</evidence>
<dbReference type="Proteomes" id="UP000030754">
    <property type="component" value="Unassembled WGS sequence"/>
</dbReference>
<accession>U6N4C0</accession>
<gene>
    <name evidence="2" type="ORF">ENH_00058240</name>
</gene>
<reference evidence="2" key="1">
    <citation type="submission" date="2013-10" db="EMBL/GenBank/DDBJ databases">
        <title>Genomic analysis of the causative agents of coccidiosis in chickens.</title>
        <authorList>
            <person name="Reid A.J."/>
            <person name="Blake D."/>
            <person name="Billington K."/>
            <person name="Browne H."/>
            <person name="Dunn M."/>
            <person name="Hung S."/>
            <person name="Kawahara F."/>
            <person name="Miranda-Saavedra D."/>
            <person name="Mourier T."/>
            <person name="Nagra H."/>
            <person name="Otto T.D."/>
            <person name="Rawlings N."/>
            <person name="Sanchez A."/>
            <person name="Sanders M."/>
            <person name="Subramaniam C."/>
            <person name="Tay Y."/>
            <person name="Dear P."/>
            <person name="Doerig C."/>
            <person name="Gruber A."/>
            <person name="Parkinson J."/>
            <person name="Shirley M."/>
            <person name="Wan K.L."/>
            <person name="Berriman M."/>
            <person name="Tomley F."/>
            <person name="Pain A."/>
        </authorList>
    </citation>
    <scope>NUCLEOTIDE SEQUENCE [LARGE SCALE GENOMIC DNA]</scope>
    <source>
        <strain evidence="2">Houghton</strain>
    </source>
</reference>
<dbReference type="VEuPathDB" id="ToxoDB:ENH_00058240"/>
<sequence>MAPAAAEGSEERGGDSSSNSSSGSSSSSSSSSSSRSSSSSSRGGTKAGKLQMLLELGDSFLRLICSGSYNPKRDAAEQLRELLLLLQCPRA</sequence>
<dbReference type="AlphaFoldDB" id="U6N4C0"/>